<dbReference type="InterPro" id="IPR004358">
    <property type="entry name" value="Sig_transdc_His_kin-like_C"/>
</dbReference>
<dbReference type="PROSITE" id="PS50109">
    <property type="entry name" value="HIS_KIN"/>
    <property type="match status" value="1"/>
</dbReference>
<comment type="catalytic activity">
    <reaction evidence="1">
        <text>ATP + protein L-histidine = ADP + protein N-phospho-L-histidine.</text>
        <dbReference type="EC" id="2.7.13.3"/>
    </reaction>
</comment>
<dbReference type="InterPro" id="IPR003661">
    <property type="entry name" value="HisK_dim/P_dom"/>
</dbReference>
<dbReference type="InterPro" id="IPR050398">
    <property type="entry name" value="HssS/ArlS-like"/>
</dbReference>
<proteinExistence type="predicted"/>
<evidence type="ECO:0000256" key="9">
    <source>
        <dbReference type="ARBA" id="ARBA00022777"/>
    </source>
</evidence>
<keyword evidence="9 16" id="KW-0418">Kinase</keyword>
<organism evidence="16">
    <name type="scientific">Blautia hansenii</name>
    <name type="common">Ruminococcus hansenii</name>
    <dbReference type="NCBI Taxonomy" id="1322"/>
    <lineage>
        <taxon>Bacteria</taxon>
        <taxon>Bacillati</taxon>
        <taxon>Bacillota</taxon>
        <taxon>Clostridia</taxon>
        <taxon>Lachnospirales</taxon>
        <taxon>Lachnospiraceae</taxon>
        <taxon>Blautia</taxon>
    </lineage>
</organism>
<evidence type="ECO:0000256" key="6">
    <source>
        <dbReference type="ARBA" id="ARBA00022679"/>
    </source>
</evidence>
<evidence type="ECO:0000256" key="2">
    <source>
        <dbReference type="ARBA" id="ARBA00004651"/>
    </source>
</evidence>
<dbReference type="GO" id="GO:0005886">
    <property type="term" value="C:plasma membrane"/>
    <property type="evidence" value="ECO:0007669"/>
    <property type="project" value="UniProtKB-SubCell"/>
</dbReference>
<dbReference type="SUPFAM" id="SSF47384">
    <property type="entry name" value="Homodimeric domain of signal transducing histidine kinase"/>
    <property type="match status" value="1"/>
</dbReference>
<evidence type="ECO:0000256" key="13">
    <source>
        <dbReference type="ARBA" id="ARBA00023136"/>
    </source>
</evidence>
<dbReference type="SMART" id="SM00387">
    <property type="entry name" value="HATPase_c"/>
    <property type="match status" value="1"/>
</dbReference>
<keyword evidence="13 14" id="KW-0472">Membrane</keyword>
<evidence type="ECO:0000256" key="11">
    <source>
        <dbReference type="ARBA" id="ARBA00022989"/>
    </source>
</evidence>
<gene>
    <name evidence="16" type="primary">walK_2</name>
    <name evidence="16" type="ORF">BHLFYP23_00729</name>
</gene>
<dbReference type="Gene3D" id="3.30.565.10">
    <property type="entry name" value="Histidine kinase-like ATPase, C-terminal domain"/>
    <property type="match status" value="1"/>
</dbReference>
<dbReference type="InterPro" id="IPR003594">
    <property type="entry name" value="HATPase_dom"/>
</dbReference>
<dbReference type="EMBL" id="CACRSY010000014">
    <property type="protein sequence ID" value="VYT22826.1"/>
    <property type="molecule type" value="Genomic_DNA"/>
</dbReference>
<feature type="domain" description="Histidine kinase" evidence="15">
    <location>
        <begin position="93"/>
        <end position="298"/>
    </location>
</feature>
<reference evidence="16" key="1">
    <citation type="submission" date="2019-11" db="EMBL/GenBank/DDBJ databases">
        <authorList>
            <person name="Feng L."/>
        </authorList>
    </citation>
    <scope>NUCLEOTIDE SEQUENCE</scope>
    <source>
        <strain evidence="16">BhanseniiLFYP23</strain>
    </source>
</reference>
<dbReference type="CDD" id="cd00082">
    <property type="entry name" value="HisKA"/>
    <property type="match status" value="1"/>
</dbReference>
<keyword evidence="8" id="KW-0547">Nucleotide-binding</keyword>
<comment type="subcellular location">
    <subcellularLocation>
        <location evidence="2">Cell membrane</location>
        <topology evidence="2">Multi-pass membrane protein</topology>
    </subcellularLocation>
</comment>
<evidence type="ECO:0000256" key="7">
    <source>
        <dbReference type="ARBA" id="ARBA00022692"/>
    </source>
</evidence>
<feature type="transmembrane region" description="Helical" evidence="14">
    <location>
        <begin position="6"/>
        <end position="26"/>
    </location>
</feature>
<evidence type="ECO:0000256" key="4">
    <source>
        <dbReference type="ARBA" id="ARBA00022475"/>
    </source>
</evidence>
<dbReference type="PRINTS" id="PR00344">
    <property type="entry name" value="BCTRLSENSOR"/>
</dbReference>
<evidence type="ECO:0000256" key="12">
    <source>
        <dbReference type="ARBA" id="ARBA00023012"/>
    </source>
</evidence>
<evidence type="ECO:0000259" key="15">
    <source>
        <dbReference type="PROSITE" id="PS50109"/>
    </source>
</evidence>
<evidence type="ECO:0000256" key="3">
    <source>
        <dbReference type="ARBA" id="ARBA00012438"/>
    </source>
</evidence>
<accession>A0A6N2V7B3</accession>
<protein>
    <recommendedName>
        <fullName evidence="3">histidine kinase</fullName>
        <ecNumber evidence="3">2.7.13.3</ecNumber>
    </recommendedName>
</protein>
<dbReference type="GO" id="GO:0000155">
    <property type="term" value="F:phosphorelay sensor kinase activity"/>
    <property type="evidence" value="ECO:0007669"/>
    <property type="project" value="InterPro"/>
</dbReference>
<dbReference type="Pfam" id="PF02518">
    <property type="entry name" value="HATPase_c"/>
    <property type="match status" value="1"/>
</dbReference>
<dbReference type="RefSeq" id="WP_009246232.1">
    <property type="nucleotide sequence ID" value="NZ_CACRSY010000014.1"/>
</dbReference>
<dbReference type="PANTHER" id="PTHR45528">
    <property type="entry name" value="SENSOR HISTIDINE KINASE CPXA"/>
    <property type="match status" value="1"/>
</dbReference>
<dbReference type="InterPro" id="IPR005467">
    <property type="entry name" value="His_kinase_dom"/>
</dbReference>
<dbReference type="SMART" id="SM00388">
    <property type="entry name" value="HisKA"/>
    <property type="match status" value="1"/>
</dbReference>
<sequence length="298" mass="34010">MIVSALICICIILACAFIITLIKVLLMKKAAIEIFEEMEEKLKNDTNTLITVSTSDKSMRKLAQKLNEQLKELRKRRHYFMQGDAELKEAVTNISHDIRTPLTAICGYLELLEGEEMSKKAIRYLEIIKSRTEILENLTEELFQYSMITTGEEDMEREEVVINSVLEESIAAFYTVLTEVNISPHIKITEKRIVRKLSPSALSRIFSNLINNAVKYSDGDLEIILSEKGEIVFSNTASGLNYMQVSKLFERFYTVEDMQKSTGLGLSIVKKLVEQMDGSIMAEYNDEKLIISVYFPES</sequence>
<dbReference type="Gene3D" id="1.10.287.130">
    <property type="match status" value="1"/>
</dbReference>
<evidence type="ECO:0000256" key="14">
    <source>
        <dbReference type="SAM" id="Phobius"/>
    </source>
</evidence>
<keyword evidence="7 14" id="KW-0812">Transmembrane</keyword>
<keyword evidence="11 14" id="KW-1133">Transmembrane helix</keyword>
<keyword evidence="10" id="KW-0067">ATP-binding</keyword>
<evidence type="ECO:0000256" key="10">
    <source>
        <dbReference type="ARBA" id="ARBA00022840"/>
    </source>
</evidence>
<dbReference type="SUPFAM" id="SSF55874">
    <property type="entry name" value="ATPase domain of HSP90 chaperone/DNA topoisomerase II/histidine kinase"/>
    <property type="match status" value="1"/>
</dbReference>
<dbReference type="InterPro" id="IPR036097">
    <property type="entry name" value="HisK_dim/P_sf"/>
</dbReference>
<dbReference type="GO" id="GO:0005524">
    <property type="term" value="F:ATP binding"/>
    <property type="evidence" value="ECO:0007669"/>
    <property type="project" value="UniProtKB-KW"/>
</dbReference>
<evidence type="ECO:0000256" key="5">
    <source>
        <dbReference type="ARBA" id="ARBA00022553"/>
    </source>
</evidence>
<dbReference type="AlphaFoldDB" id="A0A6N2V7B3"/>
<dbReference type="EC" id="2.7.13.3" evidence="3"/>
<dbReference type="Pfam" id="PF00512">
    <property type="entry name" value="HisKA"/>
    <property type="match status" value="1"/>
</dbReference>
<keyword evidence="12" id="KW-0902">Two-component regulatory system</keyword>
<name>A0A6N2V7B3_BLAHA</name>
<dbReference type="InterPro" id="IPR036890">
    <property type="entry name" value="HATPase_C_sf"/>
</dbReference>
<dbReference type="PANTHER" id="PTHR45528:SF1">
    <property type="entry name" value="SENSOR HISTIDINE KINASE CPXA"/>
    <property type="match status" value="1"/>
</dbReference>
<evidence type="ECO:0000313" key="16">
    <source>
        <dbReference type="EMBL" id="VYT22826.1"/>
    </source>
</evidence>
<evidence type="ECO:0000256" key="1">
    <source>
        <dbReference type="ARBA" id="ARBA00000085"/>
    </source>
</evidence>
<keyword evidence="6 16" id="KW-0808">Transferase</keyword>
<keyword evidence="4" id="KW-1003">Cell membrane</keyword>
<evidence type="ECO:0000256" key="8">
    <source>
        <dbReference type="ARBA" id="ARBA00022741"/>
    </source>
</evidence>
<keyword evidence="5" id="KW-0597">Phosphoprotein</keyword>